<dbReference type="Proteomes" id="UP000192247">
    <property type="component" value="Unassembled WGS sequence"/>
</dbReference>
<accession>A0A1V9XDM4</accession>
<gene>
    <name evidence="1" type="ORF">BIW11_03963</name>
</gene>
<keyword evidence="2" id="KW-1185">Reference proteome</keyword>
<name>A0A1V9XDM4_9ACAR</name>
<evidence type="ECO:0000313" key="1">
    <source>
        <dbReference type="EMBL" id="OQR71513.1"/>
    </source>
</evidence>
<proteinExistence type="predicted"/>
<organism evidence="1 2">
    <name type="scientific">Tropilaelaps mercedesae</name>
    <dbReference type="NCBI Taxonomy" id="418985"/>
    <lineage>
        <taxon>Eukaryota</taxon>
        <taxon>Metazoa</taxon>
        <taxon>Ecdysozoa</taxon>
        <taxon>Arthropoda</taxon>
        <taxon>Chelicerata</taxon>
        <taxon>Arachnida</taxon>
        <taxon>Acari</taxon>
        <taxon>Parasitiformes</taxon>
        <taxon>Mesostigmata</taxon>
        <taxon>Gamasina</taxon>
        <taxon>Dermanyssoidea</taxon>
        <taxon>Laelapidae</taxon>
        <taxon>Tropilaelaps</taxon>
    </lineage>
</organism>
<sequence length="98" mass="11309">MQSNRSEGNRLYSAMAQVTPQGALSIIFDKYQGGVRALSHRNNMKVMSWWRRDEAFRTATNIIATDYLASSNVVDVCRAINSNRALDLRRGHHHYRRK</sequence>
<dbReference type="EMBL" id="MNPL01014366">
    <property type="protein sequence ID" value="OQR71513.1"/>
    <property type="molecule type" value="Genomic_DNA"/>
</dbReference>
<dbReference type="OrthoDB" id="1046782at2759"/>
<dbReference type="AlphaFoldDB" id="A0A1V9XDM4"/>
<protein>
    <submittedName>
        <fullName evidence="1">Uncharacterized protein</fullName>
    </submittedName>
</protein>
<evidence type="ECO:0000313" key="2">
    <source>
        <dbReference type="Proteomes" id="UP000192247"/>
    </source>
</evidence>
<comment type="caution">
    <text evidence="1">The sequence shown here is derived from an EMBL/GenBank/DDBJ whole genome shotgun (WGS) entry which is preliminary data.</text>
</comment>
<dbReference type="InParanoid" id="A0A1V9XDM4"/>
<reference evidence="1 2" key="1">
    <citation type="journal article" date="2017" name="Gigascience">
        <title>Draft genome of the honey bee ectoparasitic mite, Tropilaelaps mercedesae, is shaped by the parasitic life history.</title>
        <authorList>
            <person name="Dong X."/>
            <person name="Armstrong S.D."/>
            <person name="Xia D."/>
            <person name="Makepeace B.L."/>
            <person name="Darby A.C."/>
            <person name="Kadowaki T."/>
        </authorList>
    </citation>
    <scope>NUCLEOTIDE SEQUENCE [LARGE SCALE GENOMIC DNA]</scope>
    <source>
        <strain evidence="1">Wuxi-XJTLU</strain>
    </source>
</reference>